<feature type="transmembrane region" description="Helical" evidence="1">
    <location>
        <begin position="53"/>
        <end position="74"/>
    </location>
</feature>
<reference evidence="2 3" key="1">
    <citation type="submission" date="2019-03" db="EMBL/GenBank/DDBJ databases">
        <title>Genomics of glacier-inhabiting Cryobacterium strains.</title>
        <authorList>
            <person name="Liu Q."/>
            <person name="Xin Y.-H."/>
        </authorList>
    </citation>
    <scope>NUCLEOTIDE SEQUENCE [LARGE SCALE GENOMIC DNA]</scope>
    <source>
        <strain evidence="2 3">Sr36</strain>
    </source>
</reference>
<evidence type="ECO:0008006" key="4">
    <source>
        <dbReference type="Google" id="ProtNLM"/>
    </source>
</evidence>
<dbReference type="Proteomes" id="UP000298154">
    <property type="component" value="Unassembled WGS sequence"/>
</dbReference>
<dbReference type="AlphaFoldDB" id="A0A4R9APL2"/>
<dbReference type="EMBL" id="SOHK01000009">
    <property type="protein sequence ID" value="TFD66846.1"/>
    <property type="molecule type" value="Genomic_DNA"/>
</dbReference>
<evidence type="ECO:0000313" key="2">
    <source>
        <dbReference type="EMBL" id="TFD66846.1"/>
    </source>
</evidence>
<name>A0A4R9APL2_9MICO</name>
<keyword evidence="1" id="KW-0812">Transmembrane</keyword>
<protein>
    <recommendedName>
        <fullName evidence="4">DUF4337 domain-containing protein</fullName>
    </recommendedName>
</protein>
<comment type="caution">
    <text evidence="2">The sequence shown here is derived from an EMBL/GenBank/DDBJ whole genome shotgun (WGS) entry which is preliminary data.</text>
</comment>
<proteinExistence type="predicted"/>
<keyword evidence="1" id="KW-1133">Transmembrane helix</keyword>
<sequence>MFPPHNWVFDDCDTLRSGPLGSEWIYTATRGNTISENIVASAKKPRLNLIFSNLELVIAVLLGLVSIVTAYASFQAALYDSQMAGNYTKGSNLSTEAESLYLEGNQQFIQDTQVLNRLSELTIETNSANETLALDASDKIDELTFMSVSEEFGAAIAWGEAEDVSDAEFYHNPQDNEDYRDFLFSGWSDTKAEADAMIAEGDTFNSLSDRLTLNTVLMAISLFLLGVAAVVRLARVQLVLMGTGMAIFLVAGVLTAGIPFVGL</sequence>
<keyword evidence="3" id="KW-1185">Reference proteome</keyword>
<evidence type="ECO:0000256" key="1">
    <source>
        <dbReference type="SAM" id="Phobius"/>
    </source>
</evidence>
<gene>
    <name evidence="2" type="ORF">E3T47_06695</name>
</gene>
<evidence type="ECO:0000313" key="3">
    <source>
        <dbReference type="Proteomes" id="UP000298154"/>
    </source>
</evidence>
<feature type="transmembrane region" description="Helical" evidence="1">
    <location>
        <begin position="211"/>
        <end position="231"/>
    </location>
</feature>
<dbReference type="OrthoDB" id="5057611at2"/>
<keyword evidence="1" id="KW-0472">Membrane</keyword>
<accession>A0A4R9APL2</accession>
<organism evidence="2 3">
    <name type="scientific">Cryobacterium ruanii</name>
    <dbReference type="NCBI Taxonomy" id="1259197"/>
    <lineage>
        <taxon>Bacteria</taxon>
        <taxon>Bacillati</taxon>
        <taxon>Actinomycetota</taxon>
        <taxon>Actinomycetes</taxon>
        <taxon>Micrococcales</taxon>
        <taxon>Microbacteriaceae</taxon>
        <taxon>Cryobacterium</taxon>
    </lineage>
</organism>
<feature type="transmembrane region" description="Helical" evidence="1">
    <location>
        <begin position="238"/>
        <end position="261"/>
    </location>
</feature>